<protein>
    <submittedName>
        <fullName evidence="9">General secretion pathway protein</fullName>
    </submittedName>
</protein>
<keyword evidence="3" id="KW-0472">Membrane</keyword>
<evidence type="ECO:0000313" key="9">
    <source>
        <dbReference type="EMBL" id="GLI38923.1"/>
    </source>
</evidence>
<reference evidence="9" key="1">
    <citation type="submission" date="2022-12" db="EMBL/GenBank/DDBJ databases">
        <title>Reference genome sequencing for broad-spectrum identification of bacterial and archaeal isolates by mass spectrometry.</title>
        <authorList>
            <person name="Sekiguchi Y."/>
            <person name="Tourlousse D.M."/>
        </authorList>
    </citation>
    <scope>NUCLEOTIDE SEQUENCE</scope>
    <source>
        <strain evidence="9">H2</strain>
    </source>
</reference>
<dbReference type="InterPro" id="IPR001775">
    <property type="entry name" value="GspD/PilQ"/>
</dbReference>
<dbReference type="InterPro" id="IPR004846">
    <property type="entry name" value="T2SS/T3SS_dom"/>
</dbReference>
<dbReference type="EMBL" id="BSDS01000002">
    <property type="protein sequence ID" value="GLI38923.1"/>
    <property type="molecule type" value="Genomic_DNA"/>
</dbReference>
<dbReference type="Pfam" id="PF00263">
    <property type="entry name" value="Secretin"/>
    <property type="match status" value="1"/>
</dbReference>
<proteinExistence type="inferred from homology"/>
<feature type="domain" description="Pilus formation protein N-terminal" evidence="8">
    <location>
        <begin position="33"/>
        <end position="98"/>
    </location>
</feature>
<sequence length="488" mass="52297">MNLSGNIKRLLTVLASVVVLISAVTAEAGIPTEVTINKSVLLNLKNPAVRVSVANPAIADLTLISPKQILINGTTVGVTTILVWEKGNANPSFFDLQVLDAIELYGPKDNRQLKSQAKYQVESQIHKFAPNIEVEFANKTIVLTGTACRQRDIDKAKHIADAYAEEKVVITKKAEVAGVVEQSKEEIVPLVLDHIQLDDKCSEQVLLQVKVAQVDKTALKKLGFSAMVKQLDGEGFTNLIGAPSGSARRFGTGHAGDGEGENIAGNVVGLGSLGPLAPYQLGFSYFPEGIGAVLQALSTKGYAKILAEPNLLVKSGQKGNFLAGSRIPYNVVTSTGGTATTSIVFVDVGVKLNFAPEVSDNGLIKLKIDPAEVSTITGTLEVNGYPIIDTRTVNTNVELKDGESLVLAGMLQEDQIRTMSKIPLLGDIPILGALFRSTENDLKEKELVFFITPKLIKPSAPGTKTELPTDKELTPEQERELQWIPTGE</sequence>
<feature type="signal peptide" evidence="6">
    <location>
        <begin position="1"/>
        <end position="28"/>
    </location>
</feature>
<dbReference type="RefSeq" id="WP_214185432.1">
    <property type="nucleotide sequence ID" value="NZ_BSDS01000002.1"/>
</dbReference>
<feature type="region of interest" description="Disordered" evidence="5">
    <location>
        <begin position="458"/>
        <end position="488"/>
    </location>
</feature>
<evidence type="ECO:0000259" key="8">
    <source>
        <dbReference type="Pfam" id="PF13629"/>
    </source>
</evidence>
<dbReference type="PROSITE" id="PS00875">
    <property type="entry name" value="T2SP_D"/>
    <property type="match status" value="1"/>
</dbReference>
<dbReference type="PRINTS" id="PR01032">
    <property type="entry name" value="PHAGEIV"/>
</dbReference>
<keyword evidence="10" id="KW-1185">Reference proteome</keyword>
<evidence type="ECO:0000256" key="6">
    <source>
        <dbReference type="SAM" id="SignalP"/>
    </source>
</evidence>
<dbReference type="InterPro" id="IPR032789">
    <property type="entry name" value="T2SS-T3SS_pil_N"/>
</dbReference>
<comment type="similarity">
    <text evidence="4">Belongs to the bacterial secretin family.</text>
</comment>
<dbReference type="GO" id="GO:0016020">
    <property type="term" value="C:membrane"/>
    <property type="evidence" value="ECO:0007669"/>
    <property type="project" value="UniProtKB-SubCell"/>
</dbReference>
<organism evidence="9 10">
    <name type="scientific">Geobacter hydrogenophilus</name>
    <dbReference type="NCBI Taxonomy" id="40983"/>
    <lineage>
        <taxon>Bacteria</taxon>
        <taxon>Pseudomonadati</taxon>
        <taxon>Thermodesulfobacteriota</taxon>
        <taxon>Desulfuromonadia</taxon>
        <taxon>Geobacterales</taxon>
        <taxon>Geobacteraceae</taxon>
        <taxon>Geobacter</taxon>
    </lineage>
</organism>
<comment type="caution">
    <text evidence="9">The sequence shown here is derived from an EMBL/GenBank/DDBJ whole genome shotgun (WGS) entry which is preliminary data.</text>
</comment>
<evidence type="ECO:0000256" key="2">
    <source>
        <dbReference type="ARBA" id="ARBA00022729"/>
    </source>
</evidence>
<gene>
    <name evidence="9" type="ORF">GHYDROH2_24240</name>
</gene>
<comment type="subcellular location">
    <subcellularLocation>
        <location evidence="1">Membrane</location>
    </subcellularLocation>
</comment>
<evidence type="ECO:0000256" key="3">
    <source>
        <dbReference type="ARBA" id="ARBA00023136"/>
    </source>
</evidence>
<evidence type="ECO:0000256" key="5">
    <source>
        <dbReference type="SAM" id="MobiDB-lite"/>
    </source>
</evidence>
<accession>A0A9W6LCL0</accession>
<dbReference type="InterPro" id="IPR050810">
    <property type="entry name" value="Bact_Secretion_Sys_Channel"/>
</dbReference>
<dbReference type="Pfam" id="PF13629">
    <property type="entry name" value="T2SS-T3SS_pil_N"/>
    <property type="match status" value="1"/>
</dbReference>
<feature type="domain" description="Type II/III secretion system secretin-like" evidence="7">
    <location>
        <begin position="296"/>
        <end position="457"/>
    </location>
</feature>
<keyword evidence="2 6" id="KW-0732">Signal</keyword>
<dbReference type="Proteomes" id="UP001144352">
    <property type="component" value="Unassembled WGS sequence"/>
</dbReference>
<name>A0A9W6LCL0_9BACT</name>
<evidence type="ECO:0000256" key="4">
    <source>
        <dbReference type="RuleBase" id="RU004003"/>
    </source>
</evidence>
<dbReference type="AlphaFoldDB" id="A0A9W6LCL0"/>
<evidence type="ECO:0000256" key="1">
    <source>
        <dbReference type="ARBA" id="ARBA00004370"/>
    </source>
</evidence>
<dbReference type="InterPro" id="IPR004845">
    <property type="entry name" value="T2SS_GspD_CS"/>
</dbReference>
<evidence type="ECO:0000259" key="7">
    <source>
        <dbReference type="Pfam" id="PF00263"/>
    </source>
</evidence>
<dbReference type="PANTHER" id="PTHR30332:SF24">
    <property type="entry name" value="SECRETIN GSPD-RELATED"/>
    <property type="match status" value="1"/>
</dbReference>
<dbReference type="GO" id="GO:0015627">
    <property type="term" value="C:type II protein secretion system complex"/>
    <property type="evidence" value="ECO:0007669"/>
    <property type="project" value="TreeGrafter"/>
</dbReference>
<feature type="chain" id="PRO_5040830169" evidence="6">
    <location>
        <begin position="29"/>
        <end position="488"/>
    </location>
</feature>
<dbReference type="GO" id="GO:0009306">
    <property type="term" value="P:protein secretion"/>
    <property type="evidence" value="ECO:0007669"/>
    <property type="project" value="InterPro"/>
</dbReference>
<feature type="compositionally biased region" description="Basic and acidic residues" evidence="5">
    <location>
        <begin position="467"/>
        <end position="481"/>
    </location>
</feature>
<evidence type="ECO:0000313" key="10">
    <source>
        <dbReference type="Proteomes" id="UP001144352"/>
    </source>
</evidence>
<dbReference type="PANTHER" id="PTHR30332">
    <property type="entry name" value="PROBABLE GENERAL SECRETION PATHWAY PROTEIN D"/>
    <property type="match status" value="1"/>
</dbReference>
<dbReference type="PRINTS" id="PR00811">
    <property type="entry name" value="BCTERIALGSPD"/>
</dbReference>